<keyword evidence="1" id="KW-1133">Transmembrane helix</keyword>
<keyword evidence="3" id="KW-1185">Reference proteome</keyword>
<dbReference type="Proteomes" id="UP001443914">
    <property type="component" value="Unassembled WGS sequence"/>
</dbReference>
<evidence type="ECO:0008006" key="4">
    <source>
        <dbReference type="Google" id="ProtNLM"/>
    </source>
</evidence>
<dbReference type="PANTHER" id="PTHR46477">
    <property type="entry name" value="CYSTEINE/HISTIDINE-RICH C1 DOMAIN FAMILY PROTEIN"/>
    <property type="match status" value="1"/>
</dbReference>
<accession>A0AAW1IL70</accession>
<keyword evidence="1" id="KW-0472">Membrane</keyword>
<sequence length="194" mass="21896">MNHPERITFEGYECKFMERAMRCSMGQCEHGEYCRSCEACGMTVKGFVYHCANEDKYFHTQCTNLTTPICVADVIFRLQKHGPSNCLCCNKKLFQGASKNIPGWSYVSRYKNYSIHVHCVLDMVKQHTDASSSSGGSHLTLALPLHNGSNVSKKWLNVFHIFLKTVFVILIADPTTILASTLAHFFTLVFFHAG</sequence>
<comment type="caution">
    <text evidence="2">The sequence shown here is derived from an EMBL/GenBank/DDBJ whole genome shotgun (WGS) entry which is preliminary data.</text>
</comment>
<dbReference type="PANTHER" id="PTHR46477:SF5">
    <property type="entry name" value="PHORBOL-ESTER_DAG-TYPE DOMAIN-CONTAINING PROTEIN"/>
    <property type="match status" value="1"/>
</dbReference>
<dbReference type="EMBL" id="JBDFQZ010000009">
    <property type="protein sequence ID" value="KAK9690822.1"/>
    <property type="molecule type" value="Genomic_DNA"/>
</dbReference>
<dbReference type="AlphaFoldDB" id="A0AAW1IL70"/>
<evidence type="ECO:0000256" key="1">
    <source>
        <dbReference type="SAM" id="Phobius"/>
    </source>
</evidence>
<name>A0AAW1IL70_SAPOF</name>
<gene>
    <name evidence="2" type="ORF">RND81_09G156300</name>
</gene>
<keyword evidence="1" id="KW-0812">Transmembrane</keyword>
<evidence type="ECO:0000313" key="3">
    <source>
        <dbReference type="Proteomes" id="UP001443914"/>
    </source>
</evidence>
<organism evidence="2 3">
    <name type="scientific">Saponaria officinalis</name>
    <name type="common">Common soapwort</name>
    <name type="synonym">Lychnis saponaria</name>
    <dbReference type="NCBI Taxonomy" id="3572"/>
    <lineage>
        <taxon>Eukaryota</taxon>
        <taxon>Viridiplantae</taxon>
        <taxon>Streptophyta</taxon>
        <taxon>Embryophyta</taxon>
        <taxon>Tracheophyta</taxon>
        <taxon>Spermatophyta</taxon>
        <taxon>Magnoliopsida</taxon>
        <taxon>eudicotyledons</taxon>
        <taxon>Gunneridae</taxon>
        <taxon>Pentapetalae</taxon>
        <taxon>Caryophyllales</taxon>
        <taxon>Caryophyllaceae</taxon>
        <taxon>Caryophylleae</taxon>
        <taxon>Saponaria</taxon>
    </lineage>
</organism>
<reference evidence="2" key="1">
    <citation type="submission" date="2024-03" db="EMBL/GenBank/DDBJ databases">
        <title>WGS assembly of Saponaria officinalis var. Norfolk2.</title>
        <authorList>
            <person name="Jenkins J."/>
            <person name="Shu S."/>
            <person name="Grimwood J."/>
            <person name="Barry K."/>
            <person name="Goodstein D."/>
            <person name="Schmutz J."/>
            <person name="Leebens-Mack J."/>
            <person name="Osbourn A."/>
        </authorList>
    </citation>
    <scope>NUCLEOTIDE SEQUENCE [LARGE SCALE GENOMIC DNA]</scope>
    <source>
        <strain evidence="2">JIC</strain>
    </source>
</reference>
<feature type="transmembrane region" description="Helical" evidence="1">
    <location>
        <begin position="161"/>
        <end position="191"/>
    </location>
</feature>
<protein>
    <recommendedName>
        <fullName evidence="4">DC1 domain-containing protein</fullName>
    </recommendedName>
</protein>
<proteinExistence type="predicted"/>
<evidence type="ECO:0000313" key="2">
    <source>
        <dbReference type="EMBL" id="KAK9690822.1"/>
    </source>
</evidence>